<dbReference type="Proteomes" id="UP000301751">
    <property type="component" value="Unassembled WGS sequence"/>
</dbReference>
<protein>
    <submittedName>
        <fullName evidence="2">Uncharacterized protein</fullName>
    </submittedName>
</protein>
<proteinExistence type="predicted"/>
<evidence type="ECO:0000313" key="3">
    <source>
        <dbReference type="Proteomes" id="UP000301751"/>
    </source>
</evidence>
<feature type="transmembrane region" description="Helical" evidence="1">
    <location>
        <begin position="167"/>
        <end position="187"/>
    </location>
</feature>
<gene>
    <name evidence="2" type="ORF">AQPW35_51620</name>
</gene>
<evidence type="ECO:0000313" key="2">
    <source>
        <dbReference type="EMBL" id="GCL66081.1"/>
    </source>
</evidence>
<keyword evidence="3" id="KW-1185">Reference proteome</keyword>
<organism evidence="2 3">
    <name type="scientific">Pseudaquabacterium pictum</name>
    <dbReference type="NCBI Taxonomy" id="2315236"/>
    <lineage>
        <taxon>Bacteria</taxon>
        <taxon>Pseudomonadati</taxon>
        <taxon>Pseudomonadota</taxon>
        <taxon>Betaproteobacteria</taxon>
        <taxon>Burkholderiales</taxon>
        <taxon>Sphaerotilaceae</taxon>
        <taxon>Pseudaquabacterium</taxon>
    </lineage>
</organism>
<accession>A0A480AXP0</accession>
<keyword evidence="1" id="KW-0472">Membrane</keyword>
<dbReference type="AlphaFoldDB" id="A0A480AXP0"/>
<feature type="transmembrane region" description="Helical" evidence="1">
    <location>
        <begin position="61"/>
        <end position="86"/>
    </location>
</feature>
<keyword evidence="1" id="KW-1133">Transmembrane helix</keyword>
<reference evidence="3" key="1">
    <citation type="submission" date="2019-03" db="EMBL/GenBank/DDBJ databases">
        <title>Aquabacterium pictum sp.nov., the first bacteriochlorophyll a-containing freshwater bacterium in the genus Aquabacterium of the class Betaproteobacteria.</title>
        <authorList>
            <person name="Hirose S."/>
            <person name="Tank M."/>
            <person name="Hara E."/>
            <person name="Tamaki H."/>
            <person name="Takaichi S."/>
            <person name="Haruta S."/>
            <person name="Hanada S."/>
        </authorList>
    </citation>
    <scope>NUCLEOTIDE SEQUENCE [LARGE SCALE GENOMIC DNA]</scope>
    <source>
        <strain evidence="3">W35</strain>
    </source>
</reference>
<feature type="transmembrane region" description="Helical" evidence="1">
    <location>
        <begin position="29"/>
        <end position="49"/>
    </location>
</feature>
<feature type="transmembrane region" description="Helical" evidence="1">
    <location>
        <begin position="98"/>
        <end position="117"/>
    </location>
</feature>
<evidence type="ECO:0000256" key="1">
    <source>
        <dbReference type="SAM" id="Phobius"/>
    </source>
</evidence>
<dbReference type="EMBL" id="BJCL01000024">
    <property type="protein sequence ID" value="GCL66081.1"/>
    <property type="molecule type" value="Genomic_DNA"/>
</dbReference>
<feature type="transmembrane region" description="Helical" evidence="1">
    <location>
        <begin position="124"/>
        <end position="147"/>
    </location>
</feature>
<sequence length="208" mass="22101">MVDLFLVVLATALALALQPWRATGAGGPPWPWLACCAVLPLCWGADLLADSRIIQPLSGASLLVLLAGWPLAVLALLPVAGVVVALGDLPWQEGLHRLVWLGLVPGTLAMLLGAGVRRWLPGHLFIYILGRGFFTTWIAVALAGALALGRATNPVGTDDGDLLLARFLTASGEAFITGMLTAIFVAYRPDWLATYSDRLYLPDDRSPP</sequence>
<name>A0A480AXP0_9BURK</name>
<comment type="caution">
    <text evidence="2">The sequence shown here is derived from an EMBL/GenBank/DDBJ whole genome shotgun (WGS) entry which is preliminary data.</text>
</comment>
<keyword evidence="1" id="KW-0812">Transmembrane</keyword>